<evidence type="ECO:0000256" key="1">
    <source>
        <dbReference type="ARBA" id="ARBA00004370"/>
    </source>
</evidence>
<proteinExistence type="predicted"/>
<keyword evidence="5" id="KW-1185">Reference proteome</keyword>
<dbReference type="PANTHER" id="PTHR35603:SF2">
    <property type="entry name" value="OUTER MEMBRANE LIPOPROTEIN"/>
    <property type="match status" value="1"/>
</dbReference>
<dbReference type="GO" id="GO:0019867">
    <property type="term" value="C:outer membrane"/>
    <property type="evidence" value="ECO:0007669"/>
    <property type="project" value="InterPro"/>
</dbReference>
<keyword evidence="2" id="KW-0472">Membrane</keyword>
<dbReference type="OrthoDB" id="8913318at2"/>
<dbReference type="AlphaFoldDB" id="A0A3N7HLM4"/>
<dbReference type="Proteomes" id="UP000267464">
    <property type="component" value="Unassembled WGS sequence"/>
</dbReference>
<evidence type="ECO:0000259" key="3">
    <source>
        <dbReference type="Pfam" id="PF05433"/>
    </source>
</evidence>
<dbReference type="InterPro" id="IPR051407">
    <property type="entry name" value="Bact_OM_lipoprot/Surf_antigen"/>
</dbReference>
<gene>
    <name evidence="4" type="ORF">DZC73_26240</name>
</gene>
<name>A0A3N7HLM4_9BURK</name>
<comment type="subcellular location">
    <subcellularLocation>
        <location evidence="1">Membrane</location>
    </subcellularLocation>
</comment>
<dbReference type="EMBL" id="QUSW01000009">
    <property type="protein sequence ID" value="RQP21936.1"/>
    <property type="molecule type" value="Genomic_DNA"/>
</dbReference>
<dbReference type="InterPro" id="IPR008816">
    <property type="entry name" value="Gly_zipper_2TM_dom"/>
</dbReference>
<accession>A0A3N7HLM4</accession>
<dbReference type="Pfam" id="PF05433">
    <property type="entry name" value="Rick_17kDa_Anti"/>
    <property type="match status" value="1"/>
</dbReference>
<protein>
    <submittedName>
        <fullName evidence="4">Glycine zipper 2TM domain-containing protein</fullName>
    </submittedName>
</protein>
<organism evidence="4 5">
    <name type="scientific">Piscinibacter terrae</name>
    <dbReference type="NCBI Taxonomy" id="2496871"/>
    <lineage>
        <taxon>Bacteria</taxon>
        <taxon>Pseudomonadati</taxon>
        <taxon>Pseudomonadota</taxon>
        <taxon>Betaproteobacteria</taxon>
        <taxon>Burkholderiales</taxon>
        <taxon>Sphaerotilaceae</taxon>
        <taxon>Piscinibacter</taxon>
    </lineage>
</organism>
<evidence type="ECO:0000256" key="2">
    <source>
        <dbReference type="ARBA" id="ARBA00023136"/>
    </source>
</evidence>
<evidence type="ECO:0000313" key="5">
    <source>
        <dbReference type="Proteomes" id="UP000267464"/>
    </source>
</evidence>
<feature type="domain" description="Glycine zipper 2TM" evidence="3">
    <location>
        <begin position="114"/>
        <end position="154"/>
    </location>
</feature>
<dbReference type="PANTHER" id="PTHR35603">
    <property type="match status" value="1"/>
</dbReference>
<sequence length="202" mass="20351">MAVMMSPGMSVLVRTAAAIESQAGADVASLQLRPIAVAADHFRSSTMKRMLSAIACSVSLIALAAPAMAADTAKTQADQDKTVAGVKLSSLCDGCGVVSNAHTETRKGKASGVGAVGGAVAGGVVGHQLGGGSGKTALTVLGAVGGGLAGNEVEKNMKKYTVWVTTVTFKDGTKKRYEAKANPDLKSGDLVKIDNGHPVKKV</sequence>
<comment type="caution">
    <text evidence="4">The sequence shown here is derived from an EMBL/GenBank/DDBJ whole genome shotgun (WGS) entry which is preliminary data.</text>
</comment>
<evidence type="ECO:0000313" key="4">
    <source>
        <dbReference type="EMBL" id="RQP21936.1"/>
    </source>
</evidence>
<reference evidence="4 5" key="2">
    <citation type="submission" date="2018-12" db="EMBL/GenBank/DDBJ databases">
        <title>Rhizobacter gummiphilus sp. nov., a rubber-degrading bacterium isolated from the soil of a botanical garden in Japan.</title>
        <authorList>
            <person name="Shunsuke S.S."/>
        </authorList>
    </citation>
    <scope>NUCLEOTIDE SEQUENCE [LARGE SCALE GENOMIC DNA]</scope>
    <source>
        <strain evidence="4 5">S-16</strain>
    </source>
</reference>
<reference evidence="4 5" key="1">
    <citation type="submission" date="2018-08" db="EMBL/GenBank/DDBJ databases">
        <authorList>
            <person name="Khan S.A."/>
            <person name="Jeon C.O."/>
            <person name="Chun B.H."/>
            <person name="Jeong S.E."/>
        </authorList>
    </citation>
    <scope>NUCLEOTIDE SEQUENCE [LARGE SCALE GENOMIC DNA]</scope>
    <source>
        <strain evidence="4 5">S-16</strain>
    </source>
</reference>